<keyword evidence="5 7" id="KW-0456">Lyase</keyword>
<keyword evidence="4 7" id="KW-0472">Membrane</keyword>
<evidence type="ECO:0000256" key="5">
    <source>
        <dbReference type="ARBA" id="ARBA00023239"/>
    </source>
</evidence>
<evidence type="ECO:0000313" key="10">
    <source>
        <dbReference type="Proteomes" id="UP000003178"/>
    </source>
</evidence>
<dbReference type="Gene3D" id="3.30.160.60">
    <property type="entry name" value="Classic Zinc Finger"/>
    <property type="match status" value="1"/>
</dbReference>
<keyword evidence="10" id="KW-1185">Reference proteome</keyword>
<evidence type="ECO:0000313" key="9">
    <source>
        <dbReference type="EMBL" id="EEA85225.1"/>
    </source>
</evidence>
<evidence type="ECO:0000256" key="2">
    <source>
        <dbReference type="ARBA" id="ARBA00022692"/>
    </source>
</evidence>
<dbReference type="GO" id="GO:0005886">
    <property type="term" value="C:plasma membrane"/>
    <property type="evidence" value="ECO:0007669"/>
    <property type="project" value="UniProtKB-SubCell"/>
</dbReference>
<dbReference type="CDD" id="cd08010">
    <property type="entry name" value="MltG_like"/>
    <property type="match status" value="1"/>
</dbReference>
<dbReference type="STRING" id="500633.CLOHIR_01159"/>
<keyword evidence="1 7" id="KW-1003">Cell membrane</keyword>
<dbReference type="PANTHER" id="PTHR30518:SF2">
    <property type="entry name" value="ENDOLYTIC MUREIN TRANSGLYCOSYLASE"/>
    <property type="match status" value="1"/>
</dbReference>
<comment type="function">
    <text evidence="7">Functions as a peptidoglycan terminase that cleaves nascent peptidoglycan strands endolytically to terminate their elongation.</text>
</comment>
<comment type="subcellular location">
    <subcellularLocation>
        <location evidence="7">Cell membrane</location>
        <topology evidence="7">Single-pass membrane protein</topology>
    </subcellularLocation>
</comment>
<reference evidence="9 10" key="2">
    <citation type="submission" date="2008-10" db="EMBL/GenBank/DDBJ databases">
        <title>Draft genome sequence of Clostridium hiranonis (DSM 13275).</title>
        <authorList>
            <person name="Sudarsanam P."/>
            <person name="Ley R."/>
            <person name="Guruge J."/>
            <person name="Turnbaugh P.J."/>
            <person name="Mahowald M."/>
            <person name="Liep D."/>
            <person name="Gordon J."/>
        </authorList>
    </citation>
    <scope>NUCLEOTIDE SEQUENCE [LARGE SCALE GENOMIC DNA]</scope>
    <source>
        <strain evidence="9 10">DSM 13275</strain>
    </source>
</reference>
<dbReference type="HOGENOM" id="CLU_025574_2_2_9"/>
<dbReference type="HAMAP" id="MF_02065">
    <property type="entry name" value="MltG"/>
    <property type="match status" value="1"/>
</dbReference>
<keyword evidence="3 7" id="KW-1133">Transmembrane helix</keyword>
<dbReference type="InterPro" id="IPR003770">
    <property type="entry name" value="MLTG-like"/>
</dbReference>
<dbReference type="Proteomes" id="UP000003178">
    <property type="component" value="Unassembled WGS sequence"/>
</dbReference>
<name>B6FZ55_PEPHT</name>
<dbReference type="PANTHER" id="PTHR30518">
    <property type="entry name" value="ENDOLYTIC MUREIN TRANSGLYCOSYLASE"/>
    <property type="match status" value="1"/>
</dbReference>
<keyword evidence="2 7" id="KW-0812">Transmembrane</keyword>
<dbReference type="AlphaFoldDB" id="B6FZ55"/>
<comment type="catalytic activity">
    <reaction evidence="7">
        <text>a peptidoglycan chain = a peptidoglycan chain with N-acetyl-1,6-anhydromuramyl-[peptide] at the reducing end + a peptidoglycan chain with N-acetylglucosamine at the non-reducing end.</text>
        <dbReference type="EC" id="4.2.2.29"/>
    </reaction>
</comment>
<dbReference type="EC" id="4.2.2.29" evidence="7"/>
<gene>
    <name evidence="7" type="primary">mltG</name>
    <name evidence="9" type="ORF">CLOHIR_01159</name>
</gene>
<reference evidence="9 10" key="1">
    <citation type="submission" date="2008-09" db="EMBL/GenBank/DDBJ databases">
        <authorList>
            <person name="Fulton L."/>
            <person name="Clifton S."/>
            <person name="Fulton B."/>
            <person name="Xu J."/>
            <person name="Minx P."/>
            <person name="Pepin K.H."/>
            <person name="Johnson M."/>
            <person name="Thiruvilangam P."/>
            <person name="Bhonagiri V."/>
            <person name="Nash W.E."/>
            <person name="Mardis E.R."/>
            <person name="Wilson R.K."/>
        </authorList>
    </citation>
    <scope>NUCLEOTIDE SEQUENCE [LARGE SCALE GENOMIC DNA]</scope>
    <source>
        <strain evidence="9 10">DSM 13275</strain>
    </source>
</reference>
<feature type="region of interest" description="Disordered" evidence="8">
    <location>
        <begin position="348"/>
        <end position="367"/>
    </location>
</feature>
<evidence type="ECO:0000256" key="3">
    <source>
        <dbReference type="ARBA" id="ARBA00022989"/>
    </source>
</evidence>
<protein>
    <recommendedName>
        <fullName evidence="7">Endolytic murein transglycosylase</fullName>
        <ecNumber evidence="7">4.2.2.29</ecNumber>
    </recommendedName>
    <alternativeName>
        <fullName evidence="7">Peptidoglycan lytic transglycosylase</fullName>
    </alternativeName>
    <alternativeName>
        <fullName evidence="7">Peptidoglycan polymerization terminase</fullName>
    </alternativeName>
</protein>
<evidence type="ECO:0000256" key="8">
    <source>
        <dbReference type="SAM" id="MobiDB-lite"/>
    </source>
</evidence>
<sequence length="367" mass="42198">MQSYNPIKKEKKYEKKFLVILVLFVVIAASGGIYFKKRSGAYDVNEEKKVVVNIPSGSGTDSIADILSDAKLIKNKLVFKINVKMSGKASQFKAGEYQFDQSYTNDEIIDDIAAGKIHHSGPKVTVKEGATSAEIIDELVKKKLGIKENYEKLINNPDEFRDKYEFLKDKNIKSLEGFLYPSTYFCSEGESEREVLSRMLNKFDEIYKYKIKPEMEKHKDLNFYDVMKMASIVEKEAVLDEDRPLIASVFYNRLAKDMLLQSDATVQYAFKERKKVVSYNDLKVESPYNSYKYKGLPPTPIANPAWESIEAAINPAATEYLYFVAKEDGGGNNYAKTYEEHLKYEKQYKEQREKKKQETQNKESEAN</sequence>
<dbReference type="NCBIfam" id="TIGR00247">
    <property type="entry name" value="endolytic transglycosylase MltG"/>
    <property type="match status" value="1"/>
</dbReference>
<comment type="similarity">
    <text evidence="7">Belongs to the transglycosylase MltG family.</text>
</comment>
<dbReference type="Pfam" id="PF02618">
    <property type="entry name" value="YceG"/>
    <property type="match status" value="1"/>
</dbReference>
<organism evidence="9 10">
    <name type="scientific">Peptacetobacter hiranonis (strain DSM 13275 / JCM 10541 / KCTC 15199 / TO-931)</name>
    <name type="common">Clostridium hiranonis</name>
    <dbReference type="NCBI Taxonomy" id="500633"/>
    <lineage>
        <taxon>Bacteria</taxon>
        <taxon>Bacillati</taxon>
        <taxon>Bacillota</taxon>
        <taxon>Clostridia</taxon>
        <taxon>Peptostreptococcales</taxon>
        <taxon>Peptostreptococcaceae</taxon>
        <taxon>Peptacetobacter</taxon>
    </lineage>
</organism>
<dbReference type="GO" id="GO:0009252">
    <property type="term" value="P:peptidoglycan biosynthetic process"/>
    <property type="evidence" value="ECO:0007669"/>
    <property type="project" value="UniProtKB-UniRule"/>
</dbReference>
<proteinExistence type="inferred from homology"/>
<dbReference type="GO" id="GO:0008932">
    <property type="term" value="F:lytic endotransglycosylase activity"/>
    <property type="evidence" value="ECO:0007669"/>
    <property type="project" value="UniProtKB-UniRule"/>
</dbReference>
<keyword evidence="6 7" id="KW-0961">Cell wall biogenesis/degradation</keyword>
<evidence type="ECO:0000256" key="6">
    <source>
        <dbReference type="ARBA" id="ARBA00023316"/>
    </source>
</evidence>
<feature type="site" description="Important for catalytic activity" evidence="7">
    <location>
        <position position="236"/>
    </location>
</feature>
<dbReference type="EMBL" id="ABWP01000048">
    <property type="protein sequence ID" value="EEA85225.1"/>
    <property type="molecule type" value="Genomic_DNA"/>
</dbReference>
<dbReference type="Gene3D" id="3.30.1490.480">
    <property type="entry name" value="Endolytic murein transglycosylase"/>
    <property type="match status" value="1"/>
</dbReference>
<evidence type="ECO:0000256" key="7">
    <source>
        <dbReference type="HAMAP-Rule" id="MF_02065"/>
    </source>
</evidence>
<evidence type="ECO:0000256" key="4">
    <source>
        <dbReference type="ARBA" id="ARBA00023136"/>
    </source>
</evidence>
<comment type="caution">
    <text evidence="9">The sequence shown here is derived from an EMBL/GenBank/DDBJ whole genome shotgun (WGS) entry which is preliminary data.</text>
</comment>
<evidence type="ECO:0000256" key="1">
    <source>
        <dbReference type="ARBA" id="ARBA00022475"/>
    </source>
</evidence>
<feature type="transmembrane region" description="Helical" evidence="7">
    <location>
        <begin position="17"/>
        <end position="35"/>
    </location>
</feature>
<dbReference type="RefSeq" id="WP_006440077.1">
    <property type="nucleotide sequence ID" value="NZ_DS995356.1"/>
</dbReference>
<accession>B6FZ55</accession>
<dbReference type="eggNOG" id="COG1559">
    <property type="taxonomic scope" value="Bacteria"/>
</dbReference>
<dbReference type="GO" id="GO:0071555">
    <property type="term" value="P:cell wall organization"/>
    <property type="evidence" value="ECO:0007669"/>
    <property type="project" value="UniProtKB-KW"/>
</dbReference>